<reference evidence="4 5" key="1">
    <citation type="submission" date="2019-07" db="EMBL/GenBank/DDBJ databases">
        <title>Genome sequence of 2 isolates from Red Sea Mangroves.</title>
        <authorList>
            <person name="Sefrji F."/>
            <person name="Michoud G."/>
            <person name="Merlino G."/>
            <person name="Daffonchio D."/>
        </authorList>
    </citation>
    <scope>NUCLEOTIDE SEQUENCE [LARGE SCALE GENOMIC DNA]</scope>
    <source>
        <strain evidence="4 5">R1DC41</strain>
    </source>
</reference>
<keyword evidence="2" id="KW-1133">Transmembrane helix</keyword>
<feature type="transmembrane region" description="Helical" evidence="2">
    <location>
        <begin position="12"/>
        <end position="33"/>
    </location>
</feature>
<dbReference type="AlphaFoldDB" id="A0A7S8CC05"/>
<dbReference type="NCBIfam" id="NF041479">
    <property type="entry name" value="spor_membprot_YtrI"/>
    <property type="match status" value="1"/>
</dbReference>
<dbReference type="Proteomes" id="UP000593626">
    <property type="component" value="Chromosome"/>
</dbReference>
<sequence>MRLPSVHQRKEWHRFFAGAIIGGFVSWAIFIYIHGELQEYQTKTLQFQKDQIQDLTNDIAIWQDEYTKINEQTEKDLLVEDIEVKILNAKKYGILALDSSLVAQDLVKEDLKPLLTKRVLTVYQNRDLVKRVIENKTVVINDRRYSFVVREMFMYTRVQITLELQLAS</sequence>
<evidence type="ECO:0000256" key="1">
    <source>
        <dbReference type="SAM" id="Coils"/>
    </source>
</evidence>
<evidence type="ECO:0000256" key="2">
    <source>
        <dbReference type="SAM" id="Phobius"/>
    </source>
</evidence>
<keyword evidence="5" id="KW-1185">Reference proteome</keyword>
<organism evidence="4 5">
    <name type="scientific">Mangrovibacillus cuniculi</name>
    <dbReference type="NCBI Taxonomy" id="2593652"/>
    <lineage>
        <taxon>Bacteria</taxon>
        <taxon>Bacillati</taxon>
        <taxon>Bacillota</taxon>
        <taxon>Bacilli</taxon>
        <taxon>Bacillales</taxon>
        <taxon>Bacillaceae</taxon>
        <taxon>Mangrovibacillus</taxon>
    </lineage>
</organism>
<evidence type="ECO:0000313" key="4">
    <source>
        <dbReference type="EMBL" id="QPC47215.1"/>
    </source>
</evidence>
<keyword evidence="2" id="KW-0812">Transmembrane</keyword>
<keyword evidence="2" id="KW-0472">Membrane</keyword>
<feature type="coiled-coil region" evidence="1">
    <location>
        <begin position="45"/>
        <end position="72"/>
    </location>
</feature>
<dbReference type="InterPro" id="IPR058620">
    <property type="entry name" value="YtrI_C"/>
</dbReference>
<accession>A0A7S8CC05</accession>
<feature type="domain" description="Sporulation membrane protein YtrI C-terminal" evidence="3">
    <location>
        <begin position="80"/>
        <end position="164"/>
    </location>
</feature>
<evidence type="ECO:0000259" key="3">
    <source>
        <dbReference type="Pfam" id="PF26347"/>
    </source>
</evidence>
<proteinExistence type="predicted"/>
<name>A0A7S8CC05_9BACI</name>
<dbReference type="InterPro" id="IPR048198">
    <property type="entry name" value="YtrI"/>
</dbReference>
<dbReference type="EMBL" id="CP049742">
    <property type="protein sequence ID" value="QPC47215.1"/>
    <property type="molecule type" value="Genomic_DNA"/>
</dbReference>
<protein>
    <submittedName>
        <fullName evidence="4">Sporulation protein</fullName>
    </submittedName>
</protein>
<dbReference type="KEGG" id="mcui:G8O30_09645"/>
<dbReference type="Pfam" id="PF26347">
    <property type="entry name" value="YtrI_sporulation"/>
    <property type="match status" value="1"/>
</dbReference>
<evidence type="ECO:0000313" key="5">
    <source>
        <dbReference type="Proteomes" id="UP000593626"/>
    </source>
</evidence>
<dbReference type="RefSeq" id="WP_239671880.1">
    <property type="nucleotide sequence ID" value="NZ_CP049742.1"/>
</dbReference>
<keyword evidence="1" id="KW-0175">Coiled coil</keyword>
<gene>
    <name evidence="4" type="ORF">G8O30_09645</name>
</gene>